<comment type="caution">
    <text evidence="2">The sequence shown here is derived from an EMBL/GenBank/DDBJ whole genome shotgun (WGS) entry which is preliminary data.</text>
</comment>
<dbReference type="VEuPathDB" id="AmoebaDB:EHI7A_041740"/>
<organism evidence="2 3">
    <name type="scientific">Entamoeba histolytica</name>
    <dbReference type="NCBI Taxonomy" id="5759"/>
    <lineage>
        <taxon>Eukaryota</taxon>
        <taxon>Amoebozoa</taxon>
        <taxon>Evosea</taxon>
        <taxon>Archamoebae</taxon>
        <taxon>Mastigamoebida</taxon>
        <taxon>Entamoebidae</taxon>
        <taxon>Entamoeba</taxon>
    </lineage>
</organism>
<dbReference type="VEuPathDB" id="AmoebaDB:EHI5A_071420"/>
<evidence type="ECO:0000259" key="1">
    <source>
        <dbReference type="PROSITE" id="PS51082"/>
    </source>
</evidence>
<reference evidence="2 3" key="1">
    <citation type="submission" date="2016-05" db="EMBL/GenBank/DDBJ databases">
        <title>First whole genome sequencing of Entamoeba histolytica HM1:IMSS-clone-6.</title>
        <authorList>
            <person name="Mukherjee Avik.K."/>
            <person name="Izumyama S."/>
            <person name="Nakada-Tsukui K."/>
            <person name="Nozaki T."/>
        </authorList>
    </citation>
    <scope>NUCLEOTIDE SEQUENCE [LARGE SCALE GENOMIC DNA]</scope>
    <source>
        <strain evidence="2 3">HM1:IMSS clone 6</strain>
    </source>
</reference>
<dbReference type="VEuPathDB" id="AmoebaDB:EHI8A_040620"/>
<gene>
    <name evidence="2" type="ORF">CL6EHI_039020</name>
</gene>
<evidence type="ECO:0000313" key="3">
    <source>
        <dbReference type="Proteomes" id="UP000078387"/>
    </source>
</evidence>
<evidence type="ECO:0000313" key="2">
    <source>
        <dbReference type="EMBL" id="GAT94379.1"/>
    </source>
</evidence>
<dbReference type="GO" id="GO:0003779">
    <property type="term" value="F:actin binding"/>
    <property type="evidence" value="ECO:0007669"/>
    <property type="project" value="InterPro"/>
</dbReference>
<protein>
    <submittedName>
        <fullName evidence="2">Actobindin putative</fullName>
    </submittedName>
</protein>
<dbReference type="InterPro" id="IPR003124">
    <property type="entry name" value="WH2_dom"/>
</dbReference>
<dbReference type="AlphaFoldDB" id="A0A5K1V5U3"/>
<proteinExistence type="predicted"/>
<dbReference type="VEuPathDB" id="AmoebaDB:EHI_039020"/>
<dbReference type="EMBL" id="BDEQ01000001">
    <property type="protein sequence ID" value="GAT94379.1"/>
    <property type="molecule type" value="Genomic_DNA"/>
</dbReference>
<dbReference type="SMART" id="SM00246">
    <property type="entry name" value="WH2"/>
    <property type="match status" value="1"/>
</dbReference>
<dbReference type="Proteomes" id="UP000078387">
    <property type="component" value="Unassembled WGS sequence"/>
</dbReference>
<dbReference type="PROSITE" id="PS51082">
    <property type="entry name" value="WH2"/>
    <property type="match status" value="1"/>
</dbReference>
<dbReference type="OMA" id="NDIKNHA"/>
<dbReference type="VEuPathDB" id="AmoebaDB:KM1_082040"/>
<feature type="domain" description="WH2" evidence="1">
    <location>
        <begin position="36"/>
        <end position="53"/>
    </location>
</feature>
<accession>A0A5K1V5U3</accession>
<dbReference type="Pfam" id="PF02205">
    <property type="entry name" value="WH2"/>
    <property type="match status" value="2"/>
</dbReference>
<name>A0A5K1V5U3_ENTHI</name>
<sequence>MDAKVLAGISDAKLKHTETVDKSAPVIENVEIKKGDRNELLSGIKEGKELKKVESNDRSAPVIAADAKLQENTRGALLADIQAKAK</sequence>